<gene>
    <name evidence="1" type="ORF">KC675_01480</name>
</gene>
<dbReference type="GO" id="GO:0016787">
    <property type="term" value="F:hydrolase activity"/>
    <property type="evidence" value="ECO:0007669"/>
    <property type="project" value="UniProtKB-KW"/>
</dbReference>
<evidence type="ECO:0000313" key="2">
    <source>
        <dbReference type="Proteomes" id="UP000745577"/>
    </source>
</evidence>
<proteinExistence type="predicted"/>
<dbReference type="AlphaFoldDB" id="A0A955I6U9"/>
<dbReference type="InterPro" id="IPR036412">
    <property type="entry name" value="HAD-like_sf"/>
</dbReference>
<dbReference type="Proteomes" id="UP000745577">
    <property type="component" value="Unassembled WGS sequence"/>
</dbReference>
<comment type="caution">
    <text evidence="1">The sequence shown here is derived from an EMBL/GenBank/DDBJ whole genome shotgun (WGS) entry which is preliminary data.</text>
</comment>
<dbReference type="EMBL" id="JAGQLL010000014">
    <property type="protein sequence ID" value="MCA9379830.1"/>
    <property type="molecule type" value="Genomic_DNA"/>
</dbReference>
<accession>A0A955I6U9</accession>
<dbReference type="SUPFAM" id="SSF56784">
    <property type="entry name" value="HAD-like"/>
    <property type="match status" value="1"/>
</dbReference>
<reference evidence="1" key="1">
    <citation type="submission" date="2020-04" db="EMBL/GenBank/DDBJ databases">
        <authorList>
            <person name="Zhang T."/>
        </authorList>
    </citation>
    <scope>NUCLEOTIDE SEQUENCE</scope>
    <source>
        <strain evidence="1">HKST-UBA15</strain>
    </source>
</reference>
<protein>
    <submittedName>
        <fullName evidence="1">HAD family hydrolase</fullName>
    </submittedName>
</protein>
<evidence type="ECO:0000313" key="1">
    <source>
        <dbReference type="EMBL" id="MCA9379830.1"/>
    </source>
</evidence>
<dbReference type="PANTHER" id="PTHR47829:SF1">
    <property type="entry name" value="HAD FAMILY PHOSPHATASE"/>
    <property type="match status" value="1"/>
</dbReference>
<keyword evidence="1" id="KW-0378">Hydrolase</keyword>
<organism evidence="1 2">
    <name type="scientific">Candidatus Dojkabacteria bacterium</name>
    <dbReference type="NCBI Taxonomy" id="2099670"/>
    <lineage>
        <taxon>Bacteria</taxon>
        <taxon>Candidatus Dojkabacteria</taxon>
    </lineage>
</organism>
<dbReference type="SFLD" id="SFLDG01129">
    <property type="entry name" value="C1.5:_HAD__Beta-PGM__Phosphata"/>
    <property type="match status" value="1"/>
</dbReference>
<sequence>MSDFTHIFFDVGGVVILDFSGTNKWEEMLESMGVNVENEERFLEVWNKHKLRRCIDFDVDSMIDEFRNYVGLELSEDFSFLDEFVNRFDPNPSIWPVLDYSRQNYKVGLITNMYPRMLDKIFQRSDLVPDISWDSIIDSSVVKLQKPEWEIYKLAHKKIGVEKGDKVLFVDNSKEHLVEPKNLGWDTFLYDPNNPDSSSENLLNLIKI</sequence>
<dbReference type="SFLD" id="SFLDS00003">
    <property type="entry name" value="Haloacid_Dehalogenase"/>
    <property type="match status" value="1"/>
</dbReference>
<dbReference type="InterPro" id="IPR052898">
    <property type="entry name" value="ACAD10-like"/>
</dbReference>
<dbReference type="PANTHER" id="PTHR47829">
    <property type="entry name" value="HYDROLASE, PUTATIVE (AFU_ORTHOLOGUE AFUA_1G12880)-RELATED"/>
    <property type="match status" value="1"/>
</dbReference>
<dbReference type="Pfam" id="PF00702">
    <property type="entry name" value="Hydrolase"/>
    <property type="match status" value="1"/>
</dbReference>
<dbReference type="Gene3D" id="3.40.50.1000">
    <property type="entry name" value="HAD superfamily/HAD-like"/>
    <property type="match status" value="1"/>
</dbReference>
<reference evidence="1" key="2">
    <citation type="journal article" date="2021" name="Microbiome">
        <title>Successional dynamics and alternative stable states in a saline activated sludge microbial community over 9 years.</title>
        <authorList>
            <person name="Wang Y."/>
            <person name="Ye J."/>
            <person name="Ju F."/>
            <person name="Liu L."/>
            <person name="Boyd J.A."/>
            <person name="Deng Y."/>
            <person name="Parks D.H."/>
            <person name="Jiang X."/>
            <person name="Yin X."/>
            <person name="Woodcroft B.J."/>
            <person name="Tyson G.W."/>
            <person name="Hugenholtz P."/>
            <person name="Polz M.F."/>
            <person name="Zhang T."/>
        </authorList>
    </citation>
    <scope>NUCLEOTIDE SEQUENCE</scope>
    <source>
        <strain evidence="1">HKST-UBA15</strain>
    </source>
</reference>
<name>A0A955I6U9_9BACT</name>
<dbReference type="InterPro" id="IPR023214">
    <property type="entry name" value="HAD_sf"/>
</dbReference>